<name>D8RHV4_SELML</name>
<gene>
    <name evidence="1" type="ORF">SELMODRAFT_411419</name>
</gene>
<reference evidence="1 2" key="1">
    <citation type="journal article" date="2011" name="Science">
        <title>The Selaginella genome identifies genetic changes associated with the evolution of vascular plants.</title>
        <authorList>
            <person name="Banks J.A."/>
            <person name="Nishiyama T."/>
            <person name="Hasebe M."/>
            <person name="Bowman J.L."/>
            <person name="Gribskov M."/>
            <person name="dePamphilis C."/>
            <person name="Albert V.A."/>
            <person name="Aono N."/>
            <person name="Aoyama T."/>
            <person name="Ambrose B.A."/>
            <person name="Ashton N.W."/>
            <person name="Axtell M.J."/>
            <person name="Barker E."/>
            <person name="Barker M.S."/>
            <person name="Bennetzen J.L."/>
            <person name="Bonawitz N.D."/>
            <person name="Chapple C."/>
            <person name="Cheng C."/>
            <person name="Correa L.G."/>
            <person name="Dacre M."/>
            <person name="DeBarry J."/>
            <person name="Dreyer I."/>
            <person name="Elias M."/>
            <person name="Engstrom E.M."/>
            <person name="Estelle M."/>
            <person name="Feng L."/>
            <person name="Finet C."/>
            <person name="Floyd S.K."/>
            <person name="Frommer W.B."/>
            <person name="Fujita T."/>
            <person name="Gramzow L."/>
            <person name="Gutensohn M."/>
            <person name="Harholt J."/>
            <person name="Hattori M."/>
            <person name="Heyl A."/>
            <person name="Hirai T."/>
            <person name="Hiwatashi Y."/>
            <person name="Ishikawa M."/>
            <person name="Iwata M."/>
            <person name="Karol K.G."/>
            <person name="Koehler B."/>
            <person name="Kolukisaoglu U."/>
            <person name="Kubo M."/>
            <person name="Kurata T."/>
            <person name="Lalonde S."/>
            <person name="Li K."/>
            <person name="Li Y."/>
            <person name="Litt A."/>
            <person name="Lyons E."/>
            <person name="Manning G."/>
            <person name="Maruyama T."/>
            <person name="Michael T.P."/>
            <person name="Mikami K."/>
            <person name="Miyazaki S."/>
            <person name="Morinaga S."/>
            <person name="Murata T."/>
            <person name="Mueller-Roeber B."/>
            <person name="Nelson D.R."/>
            <person name="Obara M."/>
            <person name="Oguri Y."/>
            <person name="Olmstead R.G."/>
            <person name="Onodera N."/>
            <person name="Petersen B.L."/>
            <person name="Pils B."/>
            <person name="Prigge M."/>
            <person name="Rensing S.A."/>
            <person name="Riano-Pachon D.M."/>
            <person name="Roberts A.W."/>
            <person name="Sato Y."/>
            <person name="Scheller H.V."/>
            <person name="Schulz B."/>
            <person name="Schulz C."/>
            <person name="Shakirov E.V."/>
            <person name="Shibagaki N."/>
            <person name="Shinohara N."/>
            <person name="Shippen D.E."/>
            <person name="Soerensen I."/>
            <person name="Sotooka R."/>
            <person name="Sugimoto N."/>
            <person name="Sugita M."/>
            <person name="Sumikawa N."/>
            <person name="Tanurdzic M."/>
            <person name="Theissen G."/>
            <person name="Ulvskov P."/>
            <person name="Wakazuki S."/>
            <person name="Weng J.K."/>
            <person name="Willats W.W."/>
            <person name="Wipf D."/>
            <person name="Wolf P.G."/>
            <person name="Yang L."/>
            <person name="Zimmer A.D."/>
            <person name="Zhu Q."/>
            <person name="Mitros T."/>
            <person name="Hellsten U."/>
            <person name="Loque D."/>
            <person name="Otillar R."/>
            <person name="Salamov A."/>
            <person name="Schmutz J."/>
            <person name="Shapiro H."/>
            <person name="Lindquist E."/>
            <person name="Lucas S."/>
            <person name="Rokhsar D."/>
            <person name="Grigoriev I.V."/>
        </authorList>
    </citation>
    <scope>NUCLEOTIDE SEQUENCE [LARGE SCALE GENOMIC DNA]</scope>
</reference>
<sequence>MGGALAQVTKLLNDINISIGDENMVLAIVSHVELVWHLGLPHYCIKHNKEREHIEGDHILVLGKKAMFVDWLLFQVFENNVQRRCLSKMTRDYAKLKINDNYVDNMEECISTVVWQVLFNEPKQVFSKSIQSSSQSNSSSASWVNHM</sequence>
<dbReference type="Proteomes" id="UP000001514">
    <property type="component" value="Unassembled WGS sequence"/>
</dbReference>
<accession>D8RHV4</accession>
<dbReference type="AlphaFoldDB" id="D8RHV4"/>
<dbReference type="EMBL" id="GL377580">
    <property type="protein sequence ID" value="EFJ28136.1"/>
    <property type="molecule type" value="Genomic_DNA"/>
</dbReference>
<dbReference type="HOGENOM" id="CLU_1771261_0_0_1"/>
<dbReference type="KEGG" id="smo:SELMODRAFT_411419"/>
<evidence type="ECO:0000313" key="2">
    <source>
        <dbReference type="Proteomes" id="UP000001514"/>
    </source>
</evidence>
<proteinExistence type="predicted"/>
<organism evidence="2">
    <name type="scientific">Selaginella moellendorffii</name>
    <name type="common">Spikemoss</name>
    <dbReference type="NCBI Taxonomy" id="88036"/>
    <lineage>
        <taxon>Eukaryota</taxon>
        <taxon>Viridiplantae</taxon>
        <taxon>Streptophyta</taxon>
        <taxon>Embryophyta</taxon>
        <taxon>Tracheophyta</taxon>
        <taxon>Lycopodiopsida</taxon>
        <taxon>Selaginellales</taxon>
        <taxon>Selaginellaceae</taxon>
        <taxon>Selaginella</taxon>
    </lineage>
</organism>
<protein>
    <submittedName>
        <fullName evidence="1">Uncharacterized protein</fullName>
    </submittedName>
</protein>
<dbReference type="Gramene" id="EFJ28136">
    <property type="protein sequence ID" value="EFJ28136"/>
    <property type="gene ID" value="SELMODRAFT_411419"/>
</dbReference>
<keyword evidence="2" id="KW-1185">Reference proteome</keyword>
<dbReference type="InParanoid" id="D8RHV4"/>
<evidence type="ECO:0000313" key="1">
    <source>
        <dbReference type="EMBL" id="EFJ28136.1"/>
    </source>
</evidence>